<keyword evidence="2" id="KW-1185">Reference proteome</keyword>
<dbReference type="EMBL" id="JAPUUL010000619">
    <property type="protein sequence ID" value="KAJ8129948.1"/>
    <property type="molecule type" value="Genomic_DNA"/>
</dbReference>
<organism evidence="1 2">
    <name type="scientific">Lasiodiplodia mahajangana</name>
    <dbReference type="NCBI Taxonomy" id="1108764"/>
    <lineage>
        <taxon>Eukaryota</taxon>
        <taxon>Fungi</taxon>
        <taxon>Dikarya</taxon>
        <taxon>Ascomycota</taxon>
        <taxon>Pezizomycotina</taxon>
        <taxon>Dothideomycetes</taxon>
        <taxon>Dothideomycetes incertae sedis</taxon>
        <taxon>Botryosphaeriales</taxon>
        <taxon>Botryosphaeriaceae</taxon>
        <taxon>Lasiodiplodia</taxon>
    </lineage>
</organism>
<sequence>MSVDNNVSPGSQSAAQYRDDDDRFPTRYRVRFRFAKLSDANQLKNSPESWRPNNYIKNIVASEIADNVLYIYTNCPTAYSLLLHNQGASAQKSGKSGNEGPCGEHCARTCNRDPRCIHCGEDHAAWQCDSEAAPPDVIAMREVAKRYQGMKPQWYQFHLDCRAISSITPPSLPLANTKKGTNTNKQPTGPVKTGPTREDTTQLTIVEMFHGQTQCNLFPKPPTPVRNDTPVPSGLTSEAFNPVLLSGPPSVMGQSKETAALGNTDVPMAADQLACSADQTSSTIGVTSREPSQLASSTERVAQKHSLPSVDHESDATVDKLKKPAAKKRRTEKTEGCSAESMPAKKRGRGRPPGSKNKTKLKDTPCTQLPFTPRPTPGNSSPSSAPLSSSCLESVHAATLLPDLTLSLSPPQEPTRSGLVLALARVDKSTEPSCIVQEPTIKCHALISKEAVSPRAMPAIVKGHDEPQGPQSPVAPLNPLGFNTCKILRKQTGTIH</sequence>
<name>A0ACC2JR19_9PEZI</name>
<accession>A0ACC2JR19</accession>
<protein>
    <submittedName>
        <fullName evidence="1">Uncharacterized protein</fullName>
    </submittedName>
</protein>
<comment type="caution">
    <text evidence="1">The sequence shown here is derived from an EMBL/GenBank/DDBJ whole genome shotgun (WGS) entry which is preliminary data.</text>
</comment>
<evidence type="ECO:0000313" key="2">
    <source>
        <dbReference type="Proteomes" id="UP001153332"/>
    </source>
</evidence>
<dbReference type="Proteomes" id="UP001153332">
    <property type="component" value="Unassembled WGS sequence"/>
</dbReference>
<evidence type="ECO:0000313" key="1">
    <source>
        <dbReference type="EMBL" id="KAJ8129948.1"/>
    </source>
</evidence>
<reference evidence="1" key="1">
    <citation type="submission" date="2022-12" db="EMBL/GenBank/DDBJ databases">
        <title>Genome Sequence of Lasiodiplodia mahajangana.</title>
        <authorList>
            <person name="Buettner E."/>
        </authorList>
    </citation>
    <scope>NUCLEOTIDE SEQUENCE</scope>
    <source>
        <strain evidence="1">VT137</strain>
    </source>
</reference>
<proteinExistence type="predicted"/>
<gene>
    <name evidence="1" type="ORF">O1611_g3683</name>
</gene>